<protein>
    <submittedName>
        <fullName evidence="1">Uncharacterized protein</fullName>
    </submittedName>
</protein>
<evidence type="ECO:0000313" key="1">
    <source>
        <dbReference type="EMBL" id="KKM73228.1"/>
    </source>
</evidence>
<gene>
    <name evidence="1" type="ORF">LCGC14_1412640</name>
</gene>
<comment type="caution">
    <text evidence="1">The sequence shown here is derived from an EMBL/GenBank/DDBJ whole genome shotgun (WGS) entry which is preliminary data.</text>
</comment>
<dbReference type="AlphaFoldDB" id="A0A0F9JU48"/>
<name>A0A0F9JU48_9ZZZZ</name>
<feature type="non-terminal residue" evidence="1">
    <location>
        <position position="32"/>
    </location>
</feature>
<dbReference type="EMBL" id="LAZR01009336">
    <property type="protein sequence ID" value="KKM73228.1"/>
    <property type="molecule type" value="Genomic_DNA"/>
</dbReference>
<accession>A0A0F9JU48</accession>
<sequence length="32" mass="3667">MDELRLPEQLSGPWHHALLLTFGADIPFFESV</sequence>
<reference evidence="1" key="1">
    <citation type="journal article" date="2015" name="Nature">
        <title>Complex archaea that bridge the gap between prokaryotes and eukaryotes.</title>
        <authorList>
            <person name="Spang A."/>
            <person name="Saw J.H."/>
            <person name="Jorgensen S.L."/>
            <person name="Zaremba-Niedzwiedzka K."/>
            <person name="Martijn J."/>
            <person name="Lind A.E."/>
            <person name="van Eijk R."/>
            <person name="Schleper C."/>
            <person name="Guy L."/>
            <person name="Ettema T.J."/>
        </authorList>
    </citation>
    <scope>NUCLEOTIDE SEQUENCE</scope>
</reference>
<organism evidence="1">
    <name type="scientific">marine sediment metagenome</name>
    <dbReference type="NCBI Taxonomy" id="412755"/>
    <lineage>
        <taxon>unclassified sequences</taxon>
        <taxon>metagenomes</taxon>
        <taxon>ecological metagenomes</taxon>
    </lineage>
</organism>
<proteinExistence type="predicted"/>